<dbReference type="Proteomes" id="UP000199532">
    <property type="component" value="Unassembled WGS sequence"/>
</dbReference>
<feature type="transmembrane region" description="Helical" evidence="6">
    <location>
        <begin position="371"/>
        <end position="390"/>
    </location>
</feature>
<dbReference type="STRING" id="408657.SAMN04487995_2438"/>
<evidence type="ECO:0000256" key="3">
    <source>
        <dbReference type="ARBA" id="ARBA00022692"/>
    </source>
</evidence>
<feature type="transmembrane region" description="Helical" evidence="6">
    <location>
        <begin position="342"/>
        <end position="359"/>
    </location>
</feature>
<feature type="transmembrane region" description="Helical" evidence="6">
    <location>
        <begin position="432"/>
        <end position="449"/>
    </location>
</feature>
<feature type="transmembrane region" description="Helical" evidence="6">
    <location>
        <begin position="219"/>
        <end position="242"/>
    </location>
</feature>
<dbReference type="PANTHER" id="PTHR30250:SF11">
    <property type="entry name" value="O-ANTIGEN TRANSPORTER-RELATED"/>
    <property type="match status" value="1"/>
</dbReference>
<keyword evidence="8" id="KW-1185">Reference proteome</keyword>
<feature type="transmembrane region" description="Helical" evidence="6">
    <location>
        <begin position="254"/>
        <end position="272"/>
    </location>
</feature>
<feature type="transmembrane region" description="Helical" evidence="6">
    <location>
        <begin position="455"/>
        <end position="478"/>
    </location>
</feature>
<evidence type="ECO:0000256" key="1">
    <source>
        <dbReference type="ARBA" id="ARBA00004651"/>
    </source>
</evidence>
<keyword evidence="5 6" id="KW-0472">Membrane</keyword>
<feature type="transmembrane region" description="Helical" evidence="6">
    <location>
        <begin position="309"/>
        <end position="330"/>
    </location>
</feature>
<dbReference type="RefSeq" id="WP_229209579.1">
    <property type="nucleotide sequence ID" value="NZ_FNXY01000003.1"/>
</dbReference>
<evidence type="ECO:0000256" key="4">
    <source>
        <dbReference type="ARBA" id="ARBA00022989"/>
    </source>
</evidence>
<dbReference type="AlphaFoldDB" id="A0A1H6U316"/>
<feature type="transmembrane region" description="Helical" evidence="6">
    <location>
        <begin position="396"/>
        <end position="420"/>
    </location>
</feature>
<organism evidence="7 8">
    <name type="scientific">Dyadobacter koreensis</name>
    <dbReference type="NCBI Taxonomy" id="408657"/>
    <lineage>
        <taxon>Bacteria</taxon>
        <taxon>Pseudomonadati</taxon>
        <taxon>Bacteroidota</taxon>
        <taxon>Cytophagia</taxon>
        <taxon>Cytophagales</taxon>
        <taxon>Spirosomataceae</taxon>
        <taxon>Dyadobacter</taxon>
    </lineage>
</organism>
<feature type="transmembrane region" description="Helical" evidence="6">
    <location>
        <begin position="12"/>
        <end position="29"/>
    </location>
</feature>
<feature type="transmembrane region" description="Helical" evidence="6">
    <location>
        <begin position="157"/>
        <end position="175"/>
    </location>
</feature>
<dbReference type="PANTHER" id="PTHR30250">
    <property type="entry name" value="PST FAMILY PREDICTED COLANIC ACID TRANSPORTER"/>
    <property type="match status" value="1"/>
</dbReference>
<comment type="subcellular location">
    <subcellularLocation>
        <location evidence="1">Cell membrane</location>
        <topology evidence="1">Multi-pass membrane protein</topology>
    </subcellularLocation>
</comment>
<sequence>MGIVVRQSLKAGLGSYIGVGIGIVNQMYVSTKFLSVEQYALSRLLFENSLLFAAFAHLGTPFIADKFFSLFRNDEEEHHGILAFLLLLPFIGAVMFGIIYLVFTPAIHAYFAEESPMFLKYHFLVIPLTTFWIYISVLEAYCRNNSRIAVPNFIREVYLKLANVLLILMFGLGWLSFEAMLYLVVASYGLAVVILLGYIKQLGRLYFRFPDTKILTRSLIIQMLGYGGFTLLGGVGVNLMLFIDRTMVAGKKGLVSAGIFIIASYIAGIIEIPKKAIAQISIPLLAASLVKGDYDHVRTMNQKSALNQLIAGGVVFLLIWASIDDIFFLIPKGSTYGEGKYVVLFLALVKVFDIATGLNTEIIMYSKFFRFATLFIVASAILGFLLNLWLIPIHGFVGAAIATAFTTLVYSIVRMTFVWWKFGVLPFTNKTLQVALILAFLYAITFLIPEYTRTIVSAMLMMALRSIIIILLFIILIVRFKISEEINDLVSGLQTRFLK</sequence>
<feature type="transmembrane region" description="Helical" evidence="6">
    <location>
        <begin position="181"/>
        <end position="199"/>
    </location>
</feature>
<protein>
    <submittedName>
        <fullName evidence="7">Membrane protein involved in the export of O-antigen and teichoic acid</fullName>
    </submittedName>
</protein>
<keyword evidence="3 6" id="KW-0812">Transmembrane</keyword>
<evidence type="ECO:0000256" key="6">
    <source>
        <dbReference type="SAM" id="Phobius"/>
    </source>
</evidence>
<proteinExistence type="predicted"/>
<feature type="transmembrane region" description="Helical" evidence="6">
    <location>
        <begin position="49"/>
        <end position="68"/>
    </location>
</feature>
<dbReference type="GO" id="GO:0005886">
    <property type="term" value="C:plasma membrane"/>
    <property type="evidence" value="ECO:0007669"/>
    <property type="project" value="UniProtKB-SubCell"/>
</dbReference>
<dbReference type="InterPro" id="IPR050833">
    <property type="entry name" value="Poly_Biosynth_Transport"/>
</dbReference>
<evidence type="ECO:0000313" key="8">
    <source>
        <dbReference type="Proteomes" id="UP000199532"/>
    </source>
</evidence>
<gene>
    <name evidence="7" type="ORF">SAMN04487995_2438</name>
</gene>
<accession>A0A1H6U316</accession>
<feature type="transmembrane region" description="Helical" evidence="6">
    <location>
        <begin position="118"/>
        <end position="137"/>
    </location>
</feature>
<reference evidence="7 8" key="1">
    <citation type="submission" date="2016-10" db="EMBL/GenBank/DDBJ databases">
        <authorList>
            <person name="de Groot N.N."/>
        </authorList>
    </citation>
    <scope>NUCLEOTIDE SEQUENCE [LARGE SCALE GENOMIC DNA]</scope>
    <source>
        <strain evidence="7 8">DSM 19938</strain>
    </source>
</reference>
<keyword evidence="2" id="KW-1003">Cell membrane</keyword>
<evidence type="ECO:0000256" key="2">
    <source>
        <dbReference type="ARBA" id="ARBA00022475"/>
    </source>
</evidence>
<evidence type="ECO:0000256" key="5">
    <source>
        <dbReference type="ARBA" id="ARBA00023136"/>
    </source>
</evidence>
<name>A0A1H6U316_9BACT</name>
<keyword evidence="4 6" id="KW-1133">Transmembrane helix</keyword>
<feature type="transmembrane region" description="Helical" evidence="6">
    <location>
        <begin position="80"/>
        <end position="103"/>
    </location>
</feature>
<evidence type="ECO:0000313" key="7">
    <source>
        <dbReference type="EMBL" id="SEI83957.1"/>
    </source>
</evidence>
<dbReference type="EMBL" id="FNXY01000003">
    <property type="protein sequence ID" value="SEI83957.1"/>
    <property type="molecule type" value="Genomic_DNA"/>
</dbReference>